<protein>
    <submittedName>
        <fullName evidence="1">Uncharacterized protein</fullName>
    </submittedName>
</protein>
<accession>A0A3B0T9Z0</accession>
<organism evidence="1">
    <name type="scientific">hydrothermal vent metagenome</name>
    <dbReference type="NCBI Taxonomy" id="652676"/>
    <lineage>
        <taxon>unclassified sequences</taxon>
        <taxon>metagenomes</taxon>
        <taxon>ecological metagenomes</taxon>
    </lineage>
</organism>
<gene>
    <name evidence="1" type="ORF">MNBD_ALPHA05-2170</name>
</gene>
<sequence length="306" mass="32810">MANRSLFRGLTAIGVLTVLSGLPLSAFAGQTSAAVKTNTGETISLKSTRTGDQTFIQNLDGAHDFAGNEVAFSGFSGAFGMASDMAYILVAKGTASIGSQKAKPGEVLILPPYGRRGSKQRYDAKRFIQAWSEEAIDANRDVYARFQRVAKKQRMAMFFGRYESTSFNVAAPGSSSQELARRSVVGADVVTEIRFSGAREPSDIERTVVDKFTSALVAEDAQTVASLMDPTPFGGADLRGGADGARLLTAHQLISSQNWSQRFGDVAPTRVSENGNWQFVNGKTRTLLSLRPVGDFVFIQSINTGA</sequence>
<name>A0A3B0T9Z0_9ZZZZ</name>
<proteinExistence type="predicted"/>
<dbReference type="EMBL" id="UOEH01000413">
    <property type="protein sequence ID" value="VAW03806.1"/>
    <property type="molecule type" value="Genomic_DNA"/>
</dbReference>
<dbReference type="AlphaFoldDB" id="A0A3B0T9Z0"/>
<reference evidence="1" key="1">
    <citation type="submission" date="2018-06" db="EMBL/GenBank/DDBJ databases">
        <authorList>
            <person name="Zhirakovskaya E."/>
        </authorList>
    </citation>
    <scope>NUCLEOTIDE SEQUENCE</scope>
</reference>
<evidence type="ECO:0000313" key="1">
    <source>
        <dbReference type="EMBL" id="VAW03806.1"/>
    </source>
</evidence>